<dbReference type="PANTHER" id="PTHR21600">
    <property type="entry name" value="MITOCHONDRIAL RNA PSEUDOURIDINE SYNTHASE"/>
    <property type="match status" value="1"/>
</dbReference>
<evidence type="ECO:0000313" key="7">
    <source>
        <dbReference type="Proteomes" id="UP001445335"/>
    </source>
</evidence>
<keyword evidence="7" id="KW-1185">Reference proteome</keyword>
<organism evidence="6 7">
    <name type="scientific">Elliptochloris bilobata</name>
    <dbReference type="NCBI Taxonomy" id="381761"/>
    <lineage>
        <taxon>Eukaryota</taxon>
        <taxon>Viridiplantae</taxon>
        <taxon>Chlorophyta</taxon>
        <taxon>core chlorophytes</taxon>
        <taxon>Trebouxiophyceae</taxon>
        <taxon>Trebouxiophyceae incertae sedis</taxon>
        <taxon>Elliptochloris clade</taxon>
        <taxon>Elliptochloris</taxon>
    </lineage>
</organism>
<dbReference type="CDD" id="cd02869">
    <property type="entry name" value="PseudoU_synth_RluA_like"/>
    <property type="match status" value="1"/>
</dbReference>
<dbReference type="Gene3D" id="3.10.290.10">
    <property type="entry name" value="RNA-binding S4 domain"/>
    <property type="match status" value="1"/>
</dbReference>
<sequence>MPQASRARLQAAIREGYVRVNGKPQPKTSYAVRAGDSVLCVLPPPAPLEAAPEAIPLDVVYEDAHLLVVNKQAGLVTDAAHAHLADQFKAHTVERTYQAIVLGRPQRAQGRVETNVGRDLHDRKKMAAFAYMSNRGRHASSGYEVLEGLADGGAALLRWRLRTGRTHQIRVHARHAGHPLLGDAPYGGAAGSAVTVIARGNSERQAAVSRALAALQRPALHAQTLGFDHPATGERLQFTSLLPADFEAALVELRAVTTPDLALAGRAPPASQW</sequence>
<comment type="similarity">
    <text evidence="1">Belongs to the pseudouridine synthase RluA family.</text>
</comment>
<dbReference type="GO" id="GO:0009982">
    <property type="term" value="F:pseudouridine synthase activity"/>
    <property type="evidence" value="ECO:0007669"/>
    <property type="project" value="InterPro"/>
</dbReference>
<dbReference type="InterPro" id="IPR002942">
    <property type="entry name" value="S4_RNA-bd"/>
</dbReference>
<keyword evidence="3" id="KW-0694">RNA-binding</keyword>
<evidence type="ECO:0000256" key="3">
    <source>
        <dbReference type="PROSITE-ProRule" id="PRU00182"/>
    </source>
</evidence>
<comment type="caution">
    <text evidence="6">The sequence shown here is derived from an EMBL/GenBank/DDBJ whole genome shotgun (WGS) entry which is preliminary data.</text>
</comment>
<dbReference type="InterPro" id="IPR006145">
    <property type="entry name" value="PsdUridine_synth_RsuA/RluA"/>
</dbReference>
<dbReference type="PANTHER" id="PTHR21600:SF87">
    <property type="entry name" value="RNA PSEUDOURIDYLATE SYNTHASE DOMAIN-CONTAINING PROTEIN 1"/>
    <property type="match status" value="1"/>
</dbReference>
<dbReference type="InterPro" id="IPR036986">
    <property type="entry name" value="S4_RNA-bd_sf"/>
</dbReference>
<keyword evidence="2" id="KW-0413">Isomerase</keyword>
<dbReference type="GO" id="GO:0003723">
    <property type="term" value="F:RNA binding"/>
    <property type="evidence" value="ECO:0007669"/>
    <property type="project" value="UniProtKB-KW"/>
</dbReference>
<dbReference type="SUPFAM" id="SSF55120">
    <property type="entry name" value="Pseudouridine synthase"/>
    <property type="match status" value="1"/>
</dbReference>
<accession>A0AAW1R3P9</accession>
<dbReference type="PROSITE" id="PS50889">
    <property type="entry name" value="S4"/>
    <property type="match status" value="1"/>
</dbReference>
<dbReference type="SUPFAM" id="SSF55174">
    <property type="entry name" value="Alpha-L RNA-binding motif"/>
    <property type="match status" value="1"/>
</dbReference>
<dbReference type="EMBL" id="JALJOU010000053">
    <property type="protein sequence ID" value="KAK9828066.1"/>
    <property type="molecule type" value="Genomic_DNA"/>
</dbReference>
<dbReference type="Gene3D" id="3.30.2350.10">
    <property type="entry name" value="Pseudouridine synthase"/>
    <property type="match status" value="1"/>
</dbReference>
<proteinExistence type="inferred from homology"/>
<evidence type="ECO:0000313" key="6">
    <source>
        <dbReference type="EMBL" id="KAK9828066.1"/>
    </source>
</evidence>
<evidence type="ECO:0000256" key="2">
    <source>
        <dbReference type="ARBA" id="ARBA00023235"/>
    </source>
</evidence>
<dbReference type="Pfam" id="PF00849">
    <property type="entry name" value="PseudoU_synth_2"/>
    <property type="match status" value="1"/>
</dbReference>
<dbReference type="InterPro" id="IPR020103">
    <property type="entry name" value="PsdUridine_synth_cat_dom_sf"/>
</dbReference>
<dbReference type="Pfam" id="PF01479">
    <property type="entry name" value="S4"/>
    <property type="match status" value="1"/>
</dbReference>
<evidence type="ECO:0000256" key="1">
    <source>
        <dbReference type="ARBA" id="ARBA00010876"/>
    </source>
</evidence>
<gene>
    <name evidence="6" type="ORF">WJX81_007467</name>
</gene>
<dbReference type="Proteomes" id="UP001445335">
    <property type="component" value="Unassembled WGS sequence"/>
</dbReference>
<dbReference type="InterPro" id="IPR050188">
    <property type="entry name" value="RluA_PseudoU_synthase"/>
</dbReference>
<reference evidence="6 7" key="1">
    <citation type="journal article" date="2024" name="Nat. Commun.">
        <title>Phylogenomics reveals the evolutionary origins of lichenization in chlorophyte algae.</title>
        <authorList>
            <person name="Puginier C."/>
            <person name="Libourel C."/>
            <person name="Otte J."/>
            <person name="Skaloud P."/>
            <person name="Haon M."/>
            <person name="Grisel S."/>
            <person name="Petersen M."/>
            <person name="Berrin J.G."/>
            <person name="Delaux P.M."/>
            <person name="Dal Grande F."/>
            <person name="Keller J."/>
        </authorList>
    </citation>
    <scope>NUCLEOTIDE SEQUENCE [LARGE SCALE GENOMIC DNA]</scope>
    <source>
        <strain evidence="6 7">SAG 245.80</strain>
    </source>
</reference>
<dbReference type="CDD" id="cd00165">
    <property type="entry name" value="S4"/>
    <property type="match status" value="1"/>
</dbReference>
<evidence type="ECO:0000259" key="4">
    <source>
        <dbReference type="Pfam" id="PF00849"/>
    </source>
</evidence>
<evidence type="ECO:0000259" key="5">
    <source>
        <dbReference type="Pfam" id="PF01479"/>
    </source>
</evidence>
<feature type="domain" description="RNA-binding S4" evidence="5">
    <location>
        <begin position="4"/>
        <end position="38"/>
    </location>
</feature>
<dbReference type="AlphaFoldDB" id="A0AAW1R3P9"/>
<dbReference type="GO" id="GO:0000455">
    <property type="term" value="P:enzyme-directed rRNA pseudouridine synthesis"/>
    <property type="evidence" value="ECO:0007669"/>
    <property type="project" value="TreeGrafter"/>
</dbReference>
<feature type="domain" description="Pseudouridine synthase RsuA/RluA-like" evidence="4">
    <location>
        <begin position="78"/>
        <end position="174"/>
    </location>
</feature>
<name>A0AAW1R3P9_9CHLO</name>
<protein>
    <recommendedName>
        <fullName evidence="8">Pseudouridine synthase</fullName>
    </recommendedName>
</protein>
<evidence type="ECO:0008006" key="8">
    <source>
        <dbReference type="Google" id="ProtNLM"/>
    </source>
</evidence>